<evidence type="ECO:0000313" key="2">
    <source>
        <dbReference type="Proteomes" id="UP001345219"/>
    </source>
</evidence>
<dbReference type="AlphaFoldDB" id="A0AAN7KF27"/>
<organism evidence="1 2">
    <name type="scientific">Trapa incisa</name>
    <dbReference type="NCBI Taxonomy" id="236973"/>
    <lineage>
        <taxon>Eukaryota</taxon>
        <taxon>Viridiplantae</taxon>
        <taxon>Streptophyta</taxon>
        <taxon>Embryophyta</taxon>
        <taxon>Tracheophyta</taxon>
        <taxon>Spermatophyta</taxon>
        <taxon>Magnoliopsida</taxon>
        <taxon>eudicotyledons</taxon>
        <taxon>Gunneridae</taxon>
        <taxon>Pentapetalae</taxon>
        <taxon>rosids</taxon>
        <taxon>malvids</taxon>
        <taxon>Myrtales</taxon>
        <taxon>Lythraceae</taxon>
        <taxon>Trapa</taxon>
    </lineage>
</organism>
<dbReference type="Proteomes" id="UP001345219">
    <property type="component" value="Chromosome 7"/>
</dbReference>
<gene>
    <name evidence="1" type="ORF">SAY87_007851</name>
</gene>
<evidence type="ECO:0000313" key="1">
    <source>
        <dbReference type="EMBL" id="KAK4766209.1"/>
    </source>
</evidence>
<reference evidence="1 2" key="1">
    <citation type="journal article" date="2023" name="Hortic Res">
        <title>Pangenome of water caltrop reveals structural variations and asymmetric subgenome divergence after allopolyploidization.</title>
        <authorList>
            <person name="Zhang X."/>
            <person name="Chen Y."/>
            <person name="Wang L."/>
            <person name="Yuan Y."/>
            <person name="Fang M."/>
            <person name="Shi L."/>
            <person name="Lu R."/>
            <person name="Comes H.P."/>
            <person name="Ma Y."/>
            <person name="Chen Y."/>
            <person name="Huang G."/>
            <person name="Zhou Y."/>
            <person name="Zheng Z."/>
            <person name="Qiu Y."/>
        </authorList>
    </citation>
    <scope>NUCLEOTIDE SEQUENCE [LARGE SCALE GENOMIC DNA]</scope>
    <source>
        <tissue evidence="1">Roots</tissue>
    </source>
</reference>
<name>A0AAN7KF27_9MYRT</name>
<comment type="caution">
    <text evidence="1">The sequence shown here is derived from an EMBL/GenBank/DDBJ whole genome shotgun (WGS) entry which is preliminary data.</text>
</comment>
<keyword evidence="2" id="KW-1185">Reference proteome</keyword>
<protein>
    <submittedName>
        <fullName evidence="1">Uncharacterized protein</fullName>
    </submittedName>
</protein>
<dbReference type="EMBL" id="JAXIOK010000007">
    <property type="protein sequence ID" value="KAK4766209.1"/>
    <property type="molecule type" value="Genomic_DNA"/>
</dbReference>
<sequence>MYLHFLARSYPSDQLISISRSSTEQNDLQESRSSTEQKQRLFHAFCELKHFILNVSPFSCSILPVRPTNFHISKQYRAKRSARISNLCLHVEDVLLGLNIKVNTFASQTPSSKR</sequence>
<proteinExistence type="predicted"/>
<accession>A0AAN7KF27</accession>